<dbReference type="EMBL" id="JAOJ01000002">
    <property type="protein sequence ID" value="EUA69604.1"/>
    <property type="molecule type" value="Genomic_DNA"/>
</dbReference>
<accession>X8DMG2</accession>
<evidence type="ECO:0000313" key="1">
    <source>
        <dbReference type="EMBL" id="EUA69604.1"/>
    </source>
</evidence>
<sequence>MYELTLSDPETAHSQADDHRVRYVNDPYITAVFARCKGHY</sequence>
<dbReference type="AlphaFoldDB" id="X8DMG2"/>
<name>X8DMG2_9MYCO</name>
<proteinExistence type="predicted"/>
<dbReference type="PATRIC" id="fig|1299321.3.peg.3016"/>
<evidence type="ECO:0000313" key="2">
    <source>
        <dbReference type="Proteomes" id="UP000023351"/>
    </source>
</evidence>
<gene>
    <name evidence="1" type="ORF">I540_3103</name>
</gene>
<dbReference type="Proteomes" id="UP000023351">
    <property type="component" value="Unassembled WGS sequence"/>
</dbReference>
<reference evidence="1 2" key="1">
    <citation type="submission" date="2013-12" db="EMBL/GenBank/DDBJ databases">
        <authorList>
            <person name="Zelazny A."/>
            <person name="Olivier K."/>
            <person name="Holland S."/>
            <person name="Lenaerts A."/>
            <person name="Ordway D."/>
            <person name="DeGroote M.A."/>
            <person name="Parker T."/>
            <person name="Sizemore C."/>
            <person name="Tallon L.J."/>
            <person name="Sadzewicz L.K."/>
            <person name="Sengamalay N."/>
            <person name="Fraser C.M."/>
            <person name="Hine E."/>
            <person name="Shefchek K.A."/>
            <person name="Das S.P."/>
            <person name="Tettelin H."/>
        </authorList>
    </citation>
    <scope>NUCLEOTIDE SEQUENCE [LARGE SCALE GENOMIC DNA]</scope>
    <source>
        <strain evidence="1 2">1513</strain>
    </source>
</reference>
<protein>
    <submittedName>
        <fullName evidence="1">Uncharacterized protein</fullName>
    </submittedName>
</protein>
<comment type="caution">
    <text evidence="1">The sequence shown here is derived from an EMBL/GenBank/DDBJ whole genome shotgun (WGS) entry which is preliminary data.</text>
</comment>
<organism evidence="1 2">
    <name type="scientific">Mycobacteroides abscessus subsp. bolletii 1513</name>
    <dbReference type="NCBI Taxonomy" id="1299321"/>
    <lineage>
        <taxon>Bacteria</taxon>
        <taxon>Bacillati</taxon>
        <taxon>Actinomycetota</taxon>
        <taxon>Actinomycetes</taxon>
        <taxon>Mycobacteriales</taxon>
        <taxon>Mycobacteriaceae</taxon>
        <taxon>Mycobacteroides</taxon>
        <taxon>Mycobacteroides abscessus</taxon>
    </lineage>
</organism>